<name>A0A0V0RAH1_9BILA</name>
<protein>
    <submittedName>
        <fullName evidence="1">Uncharacterized protein</fullName>
    </submittedName>
</protein>
<reference evidence="1 2" key="1">
    <citation type="submission" date="2015-01" db="EMBL/GenBank/DDBJ databases">
        <title>Evolution of Trichinella species and genotypes.</title>
        <authorList>
            <person name="Korhonen P.K."/>
            <person name="Edoardo P."/>
            <person name="Giuseppe L.R."/>
            <person name="Gasser R.B."/>
        </authorList>
    </citation>
    <scope>NUCLEOTIDE SEQUENCE [LARGE SCALE GENOMIC DNA]</scope>
    <source>
        <strain evidence="1">ISS37</strain>
    </source>
</reference>
<dbReference type="OrthoDB" id="1913265at2759"/>
<accession>A0A0V0RAH1</accession>
<sequence length="43" mass="4775">LYYVAASPKDPAYVVAPVLQSRSGREDMKKLFAAWTSGPLSRF</sequence>
<dbReference type="STRING" id="6336.A0A0V0RAH1"/>
<evidence type="ECO:0000313" key="1">
    <source>
        <dbReference type="EMBL" id="KRX11495.1"/>
    </source>
</evidence>
<keyword evidence="2" id="KW-1185">Reference proteome</keyword>
<feature type="non-terminal residue" evidence="1">
    <location>
        <position position="1"/>
    </location>
</feature>
<gene>
    <name evidence="1" type="ORF">T07_15020</name>
</gene>
<dbReference type="AlphaFoldDB" id="A0A0V0RAH1"/>
<dbReference type="PANTHER" id="PTHR36736">
    <property type="entry name" value="OS03G0100030 PROTEIN"/>
    <property type="match status" value="1"/>
</dbReference>
<comment type="caution">
    <text evidence="1">The sequence shown here is derived from an EMBL/GenBank/DDBJ whole genome shotgun (WGS) entry which is preliminary data.</text>
</comment>
<dbReference type="Proteomes" id="UP000054630">
    <property type="component" value="Unassembled WGS sequence"/>
</dbReference>
<evidence type="ECO:0000313" key="2">
    <source>
        <dbReference type="Proteomes" id="UP000054630"/>
    </source>
</evidence>
<dbReference type="PANTHER" id="PTHR36736:SF1">
    <property type="entry name" value="OS03G0100030 PROTEIN"/>
    <property type="match status" value="1"/>
</dbReference>
<proteinExistence type="predicted"/>
<organism evidence="1 2">
    <name type="scientific">Trichinella nelsoni</name>
    <dbReference type="NCBI Taxonomy" id="6336"/>
    <lineage>
        <taxon>Eukaryota</taxon>
        <taxon>Metazoa</taxon>
        <taxon>Ecdysozoa</taxon>
        <taxon>Nematoda</taxon>
        <taxon>Enoplea</taxon>
        <taxon>Dorylaimia</taxon>
        <taxon>Trichinellida</taxon>
        <taxon>Trichinellidae</taxon>
        <taxon>Trichinella</taxon>
    </lineage>
</organism>
<dbReference type="EMBL" id="JYDL01002067">
    <property type="protein sequence ID" value="KRX11495.1"/>
    <property type="molecule type" value="Genomic_DNA"/>
</dbReference>